<evidence type="ECO:0000313" key="1">
    <source>
        <dbReference type="EMBL" id="TFK23443.1"/>
    </source>
</evidence>
<protein>
    <submittedName>
        <fullName evidence="1">Uncharacterized protein</fullName>
    </submittedName>
</protein>
<sequence length="152" mass="17242">MFLDRQCEDTPTHAHILIWSLRAVVQHIIKVVYRAIQGKIKEIDCTLRILPPEKGSFLFVRLRSMRSIKAEPPDLEQEQTKTVWVQVVEGKGIQVVDQGTTQSNPGFIWERLQTKLLEASLLPRVSVPENLGTKSVLPAARGRPSLKYLCCL</sequence>
<dbReference type="EMBL" id="ML210218">
    <property type="protein sequence ID" value="TFK23443.1"/>
    <property type="molecule type" value="Genomic_DNA"/>
</dbReference>
<dbReference type="AlphaFoldDB" id="A0A5C3KUC6"/>
<organism evidence="1 2">
    <name type="scientific">Coprinopsis marcescibilis</name>
    <name type="common">Agaric fungus</name>
    <name type="synonym">Psathyrella marcescibilis</name>
    <dbReference type="NCBI Taxonomy" id="230819"/>
    <lineage>
        <taxon>Eukaryota</taxon>
        <taxon>Fungi</taxon>
        <taxon>Dikarya</taxon>
        <taxon>Basidiomycota</taxon>
        <taxon>Agaricomycotina</taxon>
        <taxon>Agaricomycetes</taxon>
        <taxon>Agaricomycetidae</taxon>
        <taxon>Agaricales</taxon>
        <taxon>Agaricineae</taxon>
        <taxon>Psathyrellaceae</taxon>
        <taxon>Coprinopsis</taxon>
    </lineage>
</organism>
<evidence type="ECO:0000313" key="2">
    <source>
        <dbReference type="Proteomes" id="UP000307440"/>
    </source>
</evidence>
<keyword evidence="2" id="KW-1185">Reference proteome</keyword>
<dbReference type="Proteomes" id="UP000307440">
    <property type="component" value="Unassembled WGS sequence"/>
</dbReference>
<proteinExistence type="predicted"/>
<gene>
    <name evidence="1" type="ORF">FA15DRAFT_656694</name>
</gene>
<reference evidence="1 2" key="1">
    <citation type="journal article" date="2019" name="Nat. Ecol. Evol.">
        <title>Megaphylogeny resolves global patterns of mushroom evolution.</title>
        <authorList>
            <person name="Varga T."/>
            <person name="Krizsan K."/>
            <person name="Foldi C."/>
            <person name="Dima B."/>
            <person name="Sanchez-Garcia M."/>
            <person name="Sanchez-Ramirez S."/>
            <person name="Szollosi G.J."/>
            <person name="Szarkandi J.G."/>
            <person name="Papp V."/>
            <person name="Albert L."/>
            <person name="Andreopoulos W."/>
            <person name="Angelini C."/>
            <person name="Antonin V."/>
            <person name="Barry K.W."/>
            <person name="Bougher N.L."/>
            <person name="Buchanan P."/>
            <person name="Buyck B."/>
            <person name="Bense V."/>
            <person name="Catcheside P."/>
            <person name="Chovatia M."/>
            <person name="Cooper J."/>
            <person name="Damon W."/>
            <person name="Desjardin D."/>
            <person name="Finy P."/>
            <person name="Geml J."/>
            <person name="Haridas S."/>
            <person name="Hughes K."/>
            <person name="Justo A."/>
            <person name="Karasinski D."/>
            <person name="Kautmanova I."/>
            <person name="Kiss B."/>
            <person name="Kocsube S."/>
            <person name="Kotiranta H."/>
            <person name="LaButti K.M."/>
            <person name="Lechner B.E."/>
            <person name="Liimatainen K."/>
            <person name="Lipzen A."/>
            <person name="Lukacs Z."/>
            <person name="Mihaltcheva S."/>
            <person name="Morgado L.N."/>
            <person name="Niskanen T."/>
            <person name="Noordeloos M.E."/>
            <person name="Ohm R.A."/>
            <person name="Ortiz-Santana B."/>
            <person name="Ovrebo C."/>
            <person name="Racz N."/>
            <person name="Riley R."/>
            <person name="Savchenko A."/>
            <person name="Shiryaev A."/>
            <person name="Soop K."/>
            <person name="Spirin V."/>
            <person name="Szebenyi C."/>
            <person name="Tomsovsky M."/>
            <person name="Tulloss R.E."/>
            <person name="Uehling J."/>
            <person name="Grigoriev I.V."/>
            <person name="Vagvolgyi C."/>
            <person name="Papp T."/>
            <person name="Martin F.M."/>
            <person name="Miettinen O."/>
            <person name="Hibbett D.S."/>
            <person name="Nagy L.G."/>
        </authorList>
    </citation>
    <scope>NUCLEOTIDE SEQUENCE [LARGE SCALE GENOMIC DNA]</scope>
    <source>
        <strain evidence="1 2">CBS 121175</strain>
    </source>
</reference>
<accession>A0A5C3KUC6</accession>
<name>A0A5C3KUC6_COPMA</name>